<dbReference type="PANTHER" id="PTHR31088:SF6">
    <property type="entry name" value="PHAGE SHOCK PROTEIN A"/>
    <property type="match status" value="1"/>
</dbReference>
<proteinExistence type="inferred from homology"/>
<evidence type="ECO:0000256" key="2">
    <source>
        <dbReference type="SAM" id="Coils"/>
    </source>
</evidence>
<sequence>MGIFKRVKTITMAEINGLLDGIEDPIAMLNEYSREMEQEILKGQKALSRQIFVENKQAALILETERLVAKRTRQAKLAIEQGEDGIAKLAVQEKLVHEKQLDLYKQQYEAVKAQTQILIEKLNELKETYNQMQHKKILLASRANVAQSMKQIQNATVSFQTDNISRGVARAEERILMMEAEVQAGQQFSAPLAQYDAAYSNFVNEEELNKELEKLKNEKVLQLEEIVK</sequence>
<evidence type="ECO:0000256" key="1">
    <source>
        <dbReference type="ARBA" id="ARBA00043985"/>
    </source>
</evidence>
<dbReference type="AlphaFoldDB" id="A0A6H1NYM7"/>
<comment type="similarity">
    <text evidence="1">Belongs to the PspA/Vipp/IM30 family.</text>
</comment>
<dbReference type="PANTHER" id="PTHR31088">
    <property type="entry name" value="MEMBRANE-ASSOCIATED PROTEIN VIPP1, CHLOROPLASTIC"/>
    <property type="match status" value="1"/>
</dbReference>
<name>A0A6H1NYM7_PRIMG</name>
<dbReference type="Pfam" id="PF04012">
    <property type="entry name" value="PspA_IM30"/>
    <property type="match status" value="1"/>
</dbReference>
<accession>A0A6H1NYM7</accession>
<gene>
    <name evidence="3" type="ORF">HFZ78_06050</name>
</gene>
<keyword evidence="2" id="KW-0175">Coiled coil</keyword>
<evidence type="ECO:0000313" key="3">
    <source>
        <dbReference type="EMBL" id="QIZ06332.1"/>
    </source>
</evidence>
<dbReference type="EMBL" id="CP051128">
    <property type="protein sequence ID" value="QIZ06332.1"/>
    <property type="molecule type" value="Genomic_DNA"/>
</dbReference>
<protein>
    <submittedName>
        <fullName evidence="3">PspA/IM30 family protein</fullName>
    </submittedName>
</protein>
<evidence type="ECO:0000313" key="4">
    <source>
        <dbReference type="Proteomes" id="UP000501868"/>
    </source>
</evidence>
<dbReference type="Proteomes" id="UP000501868">
    <property type="component" value="Chromosome"/>
</dbReference>
<feature type="coiled-coil region" evidence="2">
    <location>
        <begin position="105"/>
        <end position="135"/>
    </location>
</feature>
<dbReference type="InterPro" id="IPR007157">
    <property type="entry name" value="PspA_VIPP1"/>
</dbReference>
<reference evidence="3 4" key="1">
    <citation type="submission" date="2020-04" db="EMBL/GenBank/DDBJ databases">
        <title>Genome-Wide Identification of 5-Methylcytosine Sites in Bacterial Genomes By High-Throughput Sequencing of MspJI Restriction Fragments.</title>
        <authorList>
            <person name="Wu V."/>
        </authorList>
    </citation>
    <scope>NUCLEOTIDE SEQUENCE [LARGE SCALE GENOMIC DNA]</scope>
    <source>
        <strain evidence="3 4">S2</strain>
    </source>
</reference>
<reference evidence="3 4" key="2">
    <citation type="submission" date="2020-04" db="EMBL/GenBank/DDBJ databases">
        <authorList>
            <person name="Fomenkov A."/>
            <person name="Anton B.P."/>
            <person name="Roberts R.J."/>
        </authorList>
    </citation>
    <scope>NUCLEOTIDE SEQUENCE [LARGE SCALE GENOMIC DNA]</scope>
    <source>
        <strain evidence="3 4">S2</strain>
    </source>
</reference>
<organism evidence="3 4">
    <name type="scientific">Priestia megaterium</name>
    <name type="common">Bacillus megaterium</name>
    <dbReference type="NCBI Taxonomy" id="1404"/>
    <lineage>
        <taxon>Bacteria</taxon>
        <taxon>Bacillati</taxon>
        <taxon>Bacillota</taxon>
        <taxon>Bacilli</taxon>
        <taxon>Bacillales</taxon>
        <taxon>Bacillaceae</taxon>
        <taxon>Priestia</taxon>
    </lineage>
</organism>